<keyword evidence="1" id="KW-0175">Coiled coil</keyword>
<feature type="coiled-coil region" evidence="1">
    <location>
        <begin position="648"/>
        <end position="675"/>
    </location>
</feature>
<dbReference type="Proteomes" id="UP000504629">
    <property type="component" value="Unplaced"/>
</dbReference>
<evidence type="ECO:0000313" key="4">
    <source>
        <dbReference type="RefSeq" id="XP_028033495.1"/>
    </source>
</evidence>
<feature type="compositionally biased region" description="Polar residues" evidence="2">
    <location>
        <begin position="1"/>
        <end position="11"/>
    </location>
</feature>
<dbReference type="RefSeq" id="XP_028033495.1">
    <property type="nucleotide sequence ID" value="XM_028177694.1"/>
</dbReference>
<dbReference type="KEGG" id="bman:114245509"/>
<dbReference type="InterPro" id="IPR052579">
    <property type="entry name" value="Zinc_finger_SWIM"/>
</dbReference>
<dbReference type="OrthoDB" id="8188771at2759"/>
<dbReference type="PANTHER" id="PTHR31569">
    <property type="entry name" value="SWIM-TYPE DOMAIN-CONTAINING PROTEIN"/>
    <property type="match status" value="1"/>
</dbReference>
<name>A0A6J2JVA0_BOMMA</name>
<feature type="region of interest" description="Disordered" evidence="2">
    <location>
        <begin position="459"/>
        <end position="482"/>
    </location>
</feature>
<feature type="region of interest" description="Disordered" evidence="2">
    <location>
        <begin position="1"/>
        <end position="21"/>
    </location>
</feature>
<reference evidence="4 5" key="1">
    <citation type="submission" date="2025-04" db="UniProtKB">
        <authorList>
            <consortium name="RefSeq"/>
        </authorList>
    </citation>
    <scope>IDENTIFICATION</scope>
    <source>
        <tissue evidence="4 5">Silk gland</tissue>
    </source>
</reference>
<sequence>MEMNELNSCDVQENAEMSDAQSDDVEPYILVKDESNNITIFKGNSQIFLPQLNHCTEHSDLFLLEDDTLVKPGDKFATHDDFVQYINENAKRWCFYYKCVDSRKATEQESYLYTCIYLKNKEKYVKKGIRKRTNNLKTDCPCKIKLRRLPNEDELTVVFVCNHHDHPLSEEEFFKLQHGRRLPPFVREEIMDMLALKVSHAKIRKYVHMETGFKMSHSFFYTLERNMKTRNIKRDIPLTRFNELSEKIKLVDATYDDDEDYTSKKLENSLKNRKRINFDDSPDYFLSEDDLQESFRCSGDESIWNDECEQKRSPKKQKSKRIRTQKYNMSNNDHGIVEDSITENSIDENYIAYETVVADEETNVDSKKNTKSVKESNDLVTEIIGNDDNAYVISEYVEDGESITYIYSNQTIDPENGTIGCIDSEGNVVYKNNTADGTTELIDYNSTEVIEYLEDVEGISENDPKPGTSSAQAQENGANTPNSQVLPVFDVYMKDGNVTGFVLNDDAIHKLRNDASDKAVQTEDNISEPNLKNMPEFRKSDAITEKVGDTILRHEYIHKYNIDKYMLQPYFPKYIEMLSKELRLNVLQMFTNIYLEKAMFKMTTTQKGKEGNTKIFYLTNTPRTGRRSGDVVPNGEESGRLLVDVLLLREKVRELKRKNQELVIINKQLEELTHANQYNS</sequence>
<organism evidence="3 4">
    <name type="scientific">Bombyx mandarina</name>
    <name type="common">Wild silk moth</name>
    <name type="synonym">Wild silkworm</name>
    <dbReference type="NCBI Taxonomy" id="7092"/>
    <lineage>
        <taxon>Eukaryota</taxon>
        <taxon>Metazoa</taxon>
        <taxon>Ecdysozoa</taxon>
        <taxon>Arthropoda</taxon>
        <taxon>Hexapoda</taxon>
        <taxon>Insecta</taxon>
        <taxon>Pterygota</taxon>
        <taxon>Neoptera</taxon>
        <taxon>Endopterygota</taxon>
        <taxon>Lepidoptera</taxon>
        <taxon>Glossata</taxon>
        <taxon>Ditrysia</taxon>
        <taxon>Bombycoidea</taxon>
        <taxon>Bombycidae</taxon>
        <taxon>Bombycinae</taxon>
        <taxon>Bombyx</taxon>
    </lineage>
</organism>
<protein>
    <submittedName>
        <fullName evidence="4 5">Uncharacterized protein LOC114245509</fullName>
    </submittedName>
</protein>
<dbReference type="GeneID" id="114245509"/>
<evidence type="ECO:0000256" key="1">
    <source>
        <dbReference type="SAM" id="Coils"/>
    </source>
</evidence>
<accession>A0A6J2JVA0</accession>
<evidence type="ECO:0000313" key="3">
    <source>
        <dbReference type="Proteomes" id="UP000504629"/>
    </source>
</evidence>
<gene>
    <name evidence="4 5" type="primary">LOC114245509</name>
</gene>
<evidence type="ECO:0000313" key="5">
    <source>
        <dbReference type="RefSeq" id="XP_028033496.1"/>
    </source>
</evidence>
<keyword evidence="3" id="KW-1185">Reference proteome</keyword>
<dbReference type="PANTHER" id="PTHR31569:SF4">
    <property type="entry name" value="SWIM-TYPE DOMAIN-CONTAINING PROTEIN"/>
    <property type="match status" value="1"/>
</dbReference>
<proteinExistence type="predicted"/>
<feature type="compositionally biased region" description="Polar residues" evidence="2">
    <location>
        <begin position="467"/>
        <end position="482"/>
    </location>
</feature>
<dbReference type="RefSeq" id="XP_028033496.1">
    <property type="nucleotide sequence ID" value="XM_028177695.1"/>
</dbReference>
<dbReference type="AlphaFoldDB" id="A0A6J2JVA0"/>
<evidence type="ECO:0000256" key="2">
    <source>
        <dbReference type="SAM" id="MobiDB-lite"/>
    </source>
</evidence>